<evidence type="ECO:0000256" key="1">
    <source>
        <dbReference type="ARBA" id="ARBA00010048"/>
    </source>
</evidence>
<dbReference type="InterPro" id="IPR004127">
    <property type="entry name" value="Prefoldin_subunit_alpha"/>
</dbReference>
<keyword evidence="5" id="KW-1185">Reference proteome</keyword>
<dbReference type="AlphaFoldDB" id="A0A067PTJ7"/>
<dbReference type="OrthoDB" id="10267474at2759"/>
<dbReference type="FunCoup" id="A0A067PTJ7">
    <property type="interactions" value="636"/>
</dbReference>
<organism evidence="4 5">
    <name type="scientific">Jaapia argillacea MUCL 33604</name>
    <dbReference type="NCBI Taxonomy" id="933084"/>
    <lineage>
        <taxon>Eukaryota</taxon>
        <taxon>Fungi</taxon>
        <taxon>Dikarya</taxon>
        <taxon>Basidiomycota</taxon>
        <taxon>Agaricomycotina</taxon>
        <taxon>Agaricomycetes</taxon>
        <taxon>Agaricomycetidae</taxon>
        <taxon>Jaapiales</taxon>
        <taxon>Jaapiaceae</taxon>
        <taxon>Jaapia</taxon>
    </lineage>
</organism>
<keyword evidence="2" id="KW-0143">Chaperone</keyword>
<dbReference type="Gene3D" id="1.10.287.370">
    <property type="match status" value="1"/>
</dbReference>
<dbReference type="SUPFAM" id="SSF46579">
    <property type="entry name" value="Prefoldin"/>
    <property type="match status" value="1"/>
</dbReference>
<dbReference type="NCBIfam" id="TIGR00293">
    <property type="entry name" value="prefoldin subunit alpha"/>
    <property type="match status" value="1"/>
</dbReference>
<name>A0A067PTJ7_9AGAM</name>
<comment type="similarity">
    <text evidence="1">Belongs to the prefoldin subunit alpha family.</text>
</comment>
<dbReference type="GO" id="GO:0006457">
    <property type="term" value="P:protein folding"/>
    <property type="evidence" value="ECO:0007669"/>
    <property type="project" value="InterPro"/>
</dbReference>
<gene>
    <name evidence="4" type="ORF">JAAARDRAFT_177289</name>
</gene>
<feature type="coiled-coil region" evidence="3">
    <location>
        <begin position="16"/>
        <end position="43"/>
    </location>
</feature>
<dbReference type="STRING" id="933084.A0A067PTJ7"/>
<dbReference type="GO" id="GO:0005737">
    <property type="term" value="C:cytoplasm"/>
    <property type="evidence" value="ECO:0007669"/>
    <property type="project" value="TreeGrafter"/>
</dbReference>
<dbReference type="Pfam" id="PF02996">
    <property type="entry name" value="Prefoldin"/>
    <property type="match status" value="1"/>
</dbReference>
<evidence type="ECO:0000256" key="3">
    <source>
        <dbReference type="SAM" id="Coils"/>
    </source>
</evidence>
<dbReference type="GO" id="GO:0051082">
    <property type="term" value="F:unfolded protein binding"/>
    <property type="evidence" value="ECO:0007669"/>
    <property type="project" value="InterPro"/>
</dbReference>
<dbReference type="PANTHER" id="PTHR12674:SF2">
    <property type="entry name" value="PREFOLDIN SUBUNIT 5"/>
    <property type="match status" value="1"/>
</dbReference>
<dbReference type="Proteomes" id="UP000027265">
    <property type="component" value="Unassembled WGS sequence"/>
</dbReference>
<protein>
    <recommendedName>
        <fullName evidence="6">Prefoldin alpha subunit</fullName>
    </recommendedName>
</protein>
<evidence type="ECO:0000313" key="5">
    <source>
        <dbReference type="Proteomes" id="UP000027265"/>
    </source>
</evidence>
<dbReference type="InParanoid" id="A0A067PTJ7"/>
<evidence type="ECO:0000256" key="2">
    <source>
        <dbReference type="ARBA" id="ARBA00023186"/>
    </source>
</evidence>
<dbReference type="FunFam" id="1.10.287.370:FF:000004">
    <property type="entry name" value="Probable prefoldin subunit 5"/>
    <property type="match status" value="1"/>
</dbReference>
<evidence type="ECO:0000313" key="4">
    <source>
        <dbReference type="EMBL" id="KDQ58138.1"/>
    </source>
</evidence>
<dbReference type="CDD" id="cd23157">
    <property type="entry name" value="Prefoldin_5"/>
    <property type="match status" value="1"/>
</dbReference>
<dbReference type="GO" id="GO:0016272">
    <property type="term" value="C:prefoldin complex"/>
    <property type="evidence" value="ECO:0007669"/>
    <property type="project" value="InterPro"/>
</dbReference>
<accession>A0A067PTJ7</accession>
<proteinExistence type="inferred from homology"/>
<dbReference type="PANTHER" id="PTHR12674">
    <property type="entry name" value="PREFOLDIN SUBUNIT 5"/>
    <property type="match status" value="1"/>
</dbReference>
<dbReference type="InterPro" id="IPR009053">
    <property type="entry name" value="Prefoldin"/>
</dbReference>
<sequence>MASSQQQQVNVTDLDVSQLADVRRQLEEELEHLSNSFAQLKQAQAKFKSCIESVAEIKPANRGKTVLVPLTNSLYVPGKLSDLEHVIVDVGTGYYVKKTRAQATKYYSQKVQFIQSNLETLQETLQKKQDNLNFVLNILQSKVQAQAQAAAPSGKKSKA</sequence>
<dbReference type="EMBL" id="KL197718">
    <property type="protein sequence ID" value="KDQ58138.1"/>
    <property type="molecule type" value="Genomic_DNA"/>
</dbReference>
<feature type="coiled-coil region" evidence="3">
    <location>
        <begin position="111"/>
        <end position="138"/>
    </location>
</feature>
<dbReference type="GO" id="GO:1990115">
    <property type="term" value="P:RNA polymerase III assembly"/>
    <property type="evidence" value="ECO:0007669"/>
    <property type="project" value="TreeGrafter"/>
</dbReference>
<dbReference type="HAMAP" id="MF_00308">
    <property type="entry name" value="PfdA"/>
    <property type="match status" value="1"/>
</dbReference>
<dbReference type="HOGENOM" id="CLU_091867_0_2_1"/>
<dbReference type="InterPro" id="IPR011599">
    <property type="entry name" value="PFD_alpha_archaea"/>
</dbReference>
<reference evidence="5" key="1">
    <citation type="journal article" date="2014" name="Proc. Natl. Acad. Sci. U.S.A.">
        <title>Extensive sampling of basidiomycete genomes demonstrates inadequacy of the white-rot/brown-rot paradigm for wood decay fungi.</title>
        <authorList>
            <person name="Riley R."/>
            <person name="Salamov A.A."/>
            <person name="Brown D.W."/>
            <person name="Nagy L.G."/>
            <person name="Floudas D."/>
            <person name="Held B.W."/>
            <person name="Levasseur A."/>
            <person name="Lombard V."/>
            <person name="Morin E."/>
            <person name="Otillar R."/>
            <person name="Lindquist E.A."/>
            <person name="Sun H."/>
            <person name="LaButti K.M."/>
            <person name="Schmutz J."/>
            <person name="Jabbour D."/>
            <person name="Luo H."/>
            <person name="Baker S.E."/>
            <person name="Pisabarro A.G."/>
            <person name="Walton J.D."/>
            <person name="Blanchette R.A."/>
            <person name="Henrissat B."/>
            <person name="Martin F."/>
            <person name="Cullen D."/>
            <person name="Hibbett D.S."/>
            <person name="Grigoriev I.V."/>
        </authorList>
    </citation>
    <scope>NUCLEOTIDE SEQUENCE [LARGE SCALE GENOMIC DNA]</scope>
    <source>
        <strain evidence="5">MUCL 33604</strain>
    </source>
</reference>
<dbReference type="GO" id="GO:1990114">
    <property type="term" value="P:RNA polymerase II core complex assembly"/>
    <property type="evidence" value="ECO:0007669"/>
    <property type="project" value="TreeGrafter"/>
</dbReference>
<evidence type="ECO:0008006" key="6">
    <source>
        <dbReference type="Google" id="ProtNLM"/>
    </source>
</evidence>
<dbReference type="GO" id="GO:1990113">
    <property type="term" value="P:RNA polymerase I assembly"/>
    <property type="evidence" value="ECO:0007669"/>
    <property type="project" value="TreeGrafter"/>
</dbReference>
<keyword evidence="3" id="KW-0175">Coiled coil</keyword>